<comment type="caution">
    <text evidence="3">The sequence shown here is derived from an EMBL/GenBank/DDBJ whole genome shotgun (WGS) entry which is preliminary data.</text>
</comment>
<feature type="region of interest" description="Disordered" evidence="1">
    <location>
        <begin position="29"/>
        <end position="50"/>
    </location>
</feature>
<protein>
    <submittedName>
        <fullName evidence="3">Uncharacterized protein</fullName>
    </submittedName>
</protein>
<dbReference type="Proteomes" id="UP000696573">
    <property type="component" value="Unassembled WGS sequence"/>
</dbReference>
<evidence type="ECO:0000313" key="4">
    <source>
        <dbReference type="Proteomes" id="UP000696573"/>
    </source>
</evidence>
<feature type="transmembrane region" description="Helical" evidence="2">
    <location>
        <begin position="54"/>
        <end position="75"/>
    </location>
</feature>
<name>A0A9N9UX70_9HYPO</name>
<evidence type="ECO:0000256" key="1">
    <source>
        <dbReference type="SAM" id="MobiDB-lite"/>
    </source>
</evidence>
<evidence type="ECO:0000313" key="3">
    <source>
        <dbReference type="EMBL" id="CAH0014609.1"/>
    </source>
</evidence>
<dbReference type="OrthoDB" id="10544624at2759"/>
<accession>A0A9N9UX70</accession>
<gene>
    <name evidence="3" type="ORF">CRHIZ90672A_00011612</name>
</gene>
<dbReference type="EMBL" id="CABFNQ020000436">
    <property type="protein sequence ID" value="CAH0014609.1"/>
    <property type="molecule type" value="Genomic_DNA"/>
</dbReference>
<sequence length="337" mass="33410">MSAVRTTCPVVRNILSFPWEATELGKAASREDAGGGGLSAVASREGNGDSGREGGGALGGALIVITLIVVALIVILSVIVITLIIVATVVAAVVTTIVSSVVAVSTTRSRGDAGGAGARDSDGGVDGGLDKGGPGETALDDGGRNIGDNGDDRSGQAGLVGRTRGDGSASGGGSRRVGPESGAAGEDRSIAGDVLVDQRRGNARGIRDGADCGGQGNGLGDNGSCLGGLGKVVDVSLLGGAVGDGGSTASDGRDLGDANGQGGLRGCFVESTTVPVEVTGRMRTGNGGEDANSSNGSLHLDCYFGNETELWVVVVIELKSRVVLSRRRVDCEQSEFD</sequence>
<feature type="region of interest" description="Disordered" evidence="1">
    <location>
        <begin position="108"/>
        <end position="193"/>
    </location>
</feature>
<proteinExistence type="predicted"/>
<reference evidence="3" key="1">
    <citation type="submission" date="2021-10" db="EMBL/GenBank/DDBJ databases">
        <authorList>
            <person name="Piombo E."/>
        </authorList>
    </citation>
    <scope>NUCLEOTIDE SEQUENCE</scope>
</reference>
<keyword evidence="2" id="KW-1133">Transmembrane helix</keyword>
<evidence type="ECO:0000256" key="2">
    <source>
        <dbReference type="SAM" id="Phobius"/>
    </source>
</evidence>
<feature type="transmembrane region" description="Helical" evidence="2">
    <location>
        <begin position="81"/>
        <end position="104"/>
    </location>
</feature>
<keyword evidence="2" id="KW-0472">Membrane</keyword>
<dbReference type="AlphaFoldDB" id="A0A9N9UX70"/>
<keyword evidence="2" id="KW-0812">Transmembrane</keyword>
<feature type="compositionally biased region" description="Gly residues" evidence="1">
    <location>
        <begin position="124"/>
        <end position="135"/>
    </location>
</feature>
<keyword evidence="4" id="KW-1185">Reference proteome</keyword>
<organism evidence="3 4">
    <name type="scientific">Clonostachys rhizophaga</name>
    <dbReference type="NCBI Taxonomy" id="160324"/>
    <lineage>
        <taxon>Eukaryota</taxon>
        <taxon>Fungi</taxon>
        <taxon>Dikarya</taxon>
        <taxon>Ascomycota</taxon>
        <taxon>Pezizomycotina</taxon>
        <taxon>Sordariomycetes</taxon>
        <taxon>Hypocreomycetidae</taxon>
        <taxon>Hypocreales</taxon>
        <taxon>Bionectriaceae</taxon>
        <taxon>Clonostachys</taxon>
    </lineage>
</organism>